<dbReference type="EMBL" id="CH476615">
    <property type="protein sequence ID" value="EEP77566.1"/>
    <property type="molecule type" value="Genomic_DNA"/>
</dbReference>
<proteinExistence type="predicted"/>
<dbReference type="Pfam" id="PF03476">
    <property type="entry name" value="MOSC_N"/>
    <property type="match status" value="1"/>
</dbReference>
<evidence type="ECO:0000313" key="4">
    <source>
        <dbReference type="Proteomes" id="UP000002058"/>
    </source>
</evidence>
<reference evidence="4" key="1">
    <citation type="journal article" date="2009" name="Genome Res.">
        <title>Comparative genomic analyses of the human fungal pathogens Coccidioides and their relatives.</title>
        <authorList>
            <person name="Sharpton T.J."/>
            <person name="Stajich J.E."/>
            <person name="Rounsley S.D."/>
            <person name="Gardner M.J."/>
            <person name="Wortman J.R."/>
            <person name="Jordar V.S."/>
            <person name="Maiti R."/>
            <person name="Kodira C.D."/>
            <person name="Neafsey D.E."/>
            <person name="Zeng Q."/>
            <person name="Hung C.-Y."/>
            <person name="McMahan C."/>
            <person name="Muszewska A."/>
            <person name="Grynberg M."/>
            <person name="Mandel M.A."/>
            <person name="Kellner E.M."/>
            <person name="Barker B.M."/>
            <person name="Galgiani J.N."/>
            <person name="Orbach M.J."/>
            <person name="Kirkland T.N."/>
            <person name="Cole G.T."/>
            <person name="Henn M.R."/>
            <person name="Birren B.W."/>
            <person name="Taylor J.W."/>
        </authorList>
    </citation>
    <scope>NUCLEOTIDE SEQUENCE [LARGE SCALE GENOMIC DNA]</scope>
    <source>
        <strain evidence="4">UAMH 1704</strain>
    </source>
</reference>
<accession>C4JFT1</accession>
<feature type="domain" description="MOSC" evidence="2">
    <location>
        <begin position="272"/>
        <end position="437"/>
    </location>
</feature>
<keyword evidence="1" id="KW-0812">Transmembrane</keyword>
<dbReference type="AlphaFoldDB" id="C4JFT1"/>
<dbReference type="GO" id="GO:0030151">
    <property type="term" value="F:molybdenum ion binding"/>
    <property type="evidence" value="ECO:0007669"/>
    <property type="project" value="InterPro"/>
</dbReference>
<keyword evidence="1" id="KW-1133">Transmembrane helix</keyword>
<dbReference type="eggNOG" id="KOG2362">
    <property type="taxonomic scope" value="Eukaryota"/>
</dbReference>
<dbReference type="Proteomes" id="UP000002058">
    <property type="component" value="Unassembled WGS sequence"/>
</dbReference>
<dbReference type="SUPFAM" id="SSF50800">
    <property type="entry name" value="PK beta-barrel domain-like"/>
    <property type="match status" value="1"/>
</dbReference>
<keyword evidence="1" id="KW-0472">Membrane</keyword>
<dbReference type="InterPro" id="IPR005303">
    <property type="entry name" value="MOCOS_middle"/>
</dbReference>
<dbReference type="InterPro" id="IPR005302">
    <property type="entry name" value="MoCF_Sase_C"/>
</dbReference>
<dbReference type="HOGENOM" id="CLU_028286_7_1_1"/>
<feature type="transmembrane region" description="Helical" evidence="1">
    <location>
        <begin position="20"/>
        <end position="39"/>
    </location>
</feature>
<keyword evidence="4" id="KW-1185">Reference proteome</keyword>
<gene>
    <name evidence="3" type="ORF">UREG_02415</name>
</gene>
<evidence type="ECO:0000259" key="2">
    <source>
        <dbReference type="PROSITE" id="PS51340"/>
    </source>
</evidence>
<dbReference type="KEGG" id="ure:UREG_02415"/>
<dbReference type="RefSeq" id="XP_002542899.1">
    <property type="nucleotide sequence ID" value="XM_002542853.1"/>
</dbReference>
<dbReference type="GO" id="GO:0030170">
    <property type="term" value="F:pyridoxal phosphate binding"/>
    <property type="evidence" value="ECO:0007669"/>
    <property type="project" value="InterPro"/>
</dbReference>
<dbReference type="GO" id="GO:0003824">
    <property type="term" value="F:catalytic activity"/>
    <property type="evidence" value="ECO:0007669"/>
    <property type="project" value="InterPro"/>
</dbReference>
<evidence type="ECO:0000256" key="1">
    <source>
        <dbReference type="SAM" id="Phobius"/>
    </source>
</evidence>
<dbReference type="STRING" id="336963.C4JFT1"/>
<dbReference type="GeneID" id="8437922"/>
<dbReference type="Pfam" id="PF03473">
    <property type="entry name" value="MOSC"/>
    <property type="match status" value="1"/>
</dbReference>
<name>C4JFT1_UNCRE</name>
<protein>
    <recommendedName>
        <fullName evidence="2">MOSC domain-containing protein</fullName>
    </recommendedName>
</protein>
<sequence>MLRLAAIVPRLDLPVPVSLFIIYSVCLTPVLFLLYNELAGRRTRSRQPRGCRKLGLKSFSNLADEHQYSTNGVKSRSKDGTEGEKKIKVKALISYPIKSCAGVEFNFADGTNTGLMYDRQFAFAEYIETTAKNDDGKKAVAGRWDCRTLRDGKFSKMALIRPEIWVPDPSSPTYSPKAPEVRSKGVLVINFPRTGTGLFTKLGMKLNLCSREESFQVPLFPPDGEYSSIPMRIFSDTPNAYNYSTHIPSSLGAFLGSTKPLSLFRFDPEHPRPVRGNAPTEADLGFKPTMGFPDEYPLQMQNLASIRSMAEKVKYAIPKFTVRRFRPNIVLEGLEAYDEDDWKKMRIVPGPESRVMPSSSSDDKKGVDILVACRTVRCRLPNVDPDTGERHQVEPDKTLKAMRNIDAGADKSGCLGMMLVPVSQKFTIHVGDEVEVLERGEHFYIKE</sequence>
<dbReference type="InParanoid" id="C4JFT1"/>
<dbReference type="VEuPathDB" id="FungiDB:UREG_02415"/>
<dbReference type="OMA" id="VYTACRT"/>
<dbReference type="OrthoDB" id="17255at2759"/>
<dbReference type="PROSITE" id="PS51340">
    <property type="entry name" value="MOSC"/>
    <property type="match status" value="1"/>
</dbReference>
<evidence type="ECO:0000313" key="3">
    <source>
        <dbReference type="EMBL" id="EEP77566.1"/>
    </source>
</evidence>
<dbReference type="InterPro" id="IPR011037">
    <property type="entry name" value="Pyrv_Knase-like_insert_dom_sf"/>
</dbReference>
<organism evidence="3 4">
    <name type="scientific">Uncinocarpus reesii (strain UAMH 1704)</name>
    <dbReference type="NCBI Taxonomy" id="336963"/>
    <lineage>
        <taxon>Eukaryota</taxon>
        <taxon>Fungi</taxon>
        <taxon>Dikarya</taxon>
        <taxon>Ascomycota</taxon>
        <taxon>Pezizomycotina</taxon>
        <taxon>Eurotiomycetes</taxon>
        <taxon>Eurotiomycetidae</taxon>
        <taxon>Onygenales</taxon>
        <taxon>Onygenaceae</taxon>
        <taxon>Uncinocarpus</taxon>
    </lineage>
</organism>